<organism evidence="1 2">
    <name type="scientific">Aquimarina hainanensis</name>
    <dbReference type="NCBI Taxonomy" id="1578017"/>
    <lineage>
        <taxon>Bacteria</taxon>
        <taxon>Pseudomonadati</taxon>
        <taxon>Bacteroidota</taxon>
        <taxon>Flavobacteriia</taxon>
        <taxon>Flavobacteriales</taxon>
        <taxon>Flavobacteriaceae</taxon>
        <taxon>Aquimarina</taxon>
    </lineage>
</organism>
<evidence type="ECO:0000313" key="2">
    <source>
        <dbReference type="Proteomes" id="UP001597459"/>
    </source>
</evidence>
<keyword evidence="2" id="KW-1185">Reference proteome</keyword>
<reference evidence="2" key="1">
    <citation type="journal article" date="2019" name="Int. J. Syst. Evol. Microbiol.">
        <title>The Global Catalogue of Microorganisms (GCM) 10K type strain sequencing project: providing services to taxonomists for standard genome sequencing and annotation.</title>
        <authorList>
            <consortium name="The Broad Institute Genomics Platform"/>
            <consortium name="The Broad Institute Genome Sequencing Center for Infectious Disease"/>
            <person name="Wu L."/>
            <person name="Ma J."/>
        </authorList>
    </citation>
    <scope>NUCLEOTIDE SEQUENCE [LARGE SCALE GENOMIC DNA]</scope>
    <source>
        <strain evidence="2">KCTC 42423</strain>
    </source>
</reference>
<name>A0ABW5NE85_9FLAO</name>
<gene>
    <name evidence="1" type="ORF">ACFSTE_18025</name>
</gene>
<dbReference type="Proteomes" id="UP001597459">
    <property type="component" value="Unassembled WGS sequence"/>
</dbReference>
<dbReference type="EMBL" id="JBHULX010000039">
    <property type="protein sequence ID" value="MFD2592740.1"/>
    <property type="molecule type" value="Genomic_DNA"/>
</dbReference>
<evidence type="ECO:0000313" key="1">
    <source>
        <dbReference type="EMBL" id="MFD2592740.1"/>
    </source>
</evidence>
<comment type="caution">
    <text evidence="1">The sequence shown here is derived from an EMBL/GenBank/DDBJ whole genome shotgun (WGS) entry which is preliminary data.</text>
</comment>
<accession>A0ABW5NE85</accession>
<dbReference type="RefSeq" id="WP_378254819.1">
    <property type="nucleotide sequence ID" value="NZ_JBHSJV010000001.1"/>
</dbReference>
<proteinExistence type="predicted"/>
<protein>
    <submittedName>
        <fullName evidence="1">Uncharacterized protein</fullName>
    </submittedName>
</protein>
<sequence>MRNISLIILMLLLLKGSLTIAQETRSYTFTYQHTYVEKRKDREKLLHLFIGDNVFSIIGSNAETIFDLNRKEIIHSDGQYYKKDTVMIRKIYKTFRKEITTNAITTAGGTTQKVSLTMDNGYKKEDFSLVIDKEQRNIMPLLEFLGYPNPKKLQGGIVTIELSKKSFVKLREVAVTRSLSLLTLVPSEEEKFRKNARLHCDRMHISHEIATYKEVDFESEDTALTEMIKKLKKEMLACAQCYVDTGEMEVCEMKMRSSLMIQAMDKKSKELDATTRNEVINHLKPLQKKLGLY</sequence>